<sequence length="279" mass="32173">MIIAYKEFRPSIALQPYVENYWLQVFDGDPSEESPHQVCLPLGMVQIIVHVNQPDCGVWQGNDWQPLPHALFAGVYNNAVTWKAKGYAVCFGINFKPESLTRLFRIPAAALFNDYTDVSNFEDAAIDEMVDRMYGVEEPAQLIRIAETYLQAKVKKIHCRQQYWQRAACLIREAKGNISIESLCKDLYISERQLQRSFRDTLGASPKTYTRIIRFRNAYRQVRHAAHKKISWASLSYDHGYADQAHFIRDFKEFSGVSPSLITDREGPFYQLSTDLFGK</sequence>
<dbReference type="PANTHER" id="PTHR46796:SF13">
    <property type="entry name" value="HTH-TYPE TRANSCRIPTIONAL ACTIVATOR RHAS"/>
    <property type="match status" value="1"/>
</dbReference>
<dbReference type="InterPro" id="IPR050204">
    <property type="entry name" value="AraC_XylS_family_regulators"/>
</dbReference>
<evidence type="ECO:0000313" key="6">
    <source>
        <dbReference type="Proteomes" id="UP000263900"/>
    </source>
</evidence>
<feature type="domain" description="HTH araC/xylS-type" evidence="4">
    <location>
        <begin position="165"/>
        <end position="265"/>
    </location>
</feature>
<dbReference type="EMBL" id="CP032157">
    <property type="protein sequence ID" value="AXY72732.1"/>
    <property type="molecule type" value="Genomic_DNA"/>
</dbReference>
<dbReference type="Pfam" id="PF20240">
    <property type="entry name" value="DUF6597"/>
    <property type="match status" value="1"/>
</dbReference>
<dbReference type="InterPro" id="IPR018060">
    <property type="entry name" value="HTH_AraC"/>
</dbReference>
<dbReference type="GO" id="GO:0043565">
    <property type="term" value="F:sequence-specific DNA binding"/>
    <property type="evidence" value="ECO:0007669"/>
    <property type="project" value="InterPro"/>
</dbReference>
<keyword evidence="6" id="KW-1185">Reference proteome</keyword>
<name>A0A3B7MEL9_9BACT</name>
<protein>
    <submittedName>
        <fullName evidence="5">AraC family transcriptional regulator</fullName>
    </submittedName>
</protein>
<dbReference type="SMART" id="SM00342">
    <property type="entry name" value="HTH_ARAC"/>
    <property type="match status" value="1"/>
</dbReference>
<evidence type="ECO:0000259" key="4">
    <source>
        <dbReference type="PROSITE" id="PS01124"/>
    </source>
</evidence>
<keyword evidence="1" id="KW-0805">Transcription regulation</keyword>
<dbReference type="InterPro" id="IPR046532">
    <property type="entry name" value="DUF6597"/>
</dbReference>
<dbReference type="Proteomes" id="UP000263900">
    <property type="component" value="Chromosome"/>
</dbReference>
<dbReference type="PROSITE" id="PS01124">
    <property type="entry name" value="HTH_ARAC_FAMILY_2"/>
    <property type="match status" value="1"/>
</dbReference>
<organism evidence="5 6">
    <name type="scientific">Paraflavitalea soli</name>
    <dbReference type="NCBI Taxonomy" id="2315862"/>
    <lineage>
        <taxon>Bacteria</taxon>
        <taxon>Pseudomonadati</taxon>
        <taxon>Bacteroidota</taxon>
        <taxon>Chitinophagia</taxon>
        <taxon>Chitinophagales</taxon>
        <taxon>Chitinophagaceae</taxon>
        <taxon>Paraflavitalea</taxon>
    </lineage>
</organism>
<evidence type="ECO:0000313" key="5">
    <source>
        <dbReference type="EMBL" id="AXY72732.1"/>
    </source>
</evidence>
<dbReference type="KEGG" id="pseg:D3H65_01540"/>
<dbReference type="PANTHER" id="PTHR46796">
    <property type="entry name" value="HTH-TYPE TRANSCRIPTIONAL ACTIVATOR RHAS-RELATED"/>
    <property type="match status" value="1"/>
</dbReference>
<evidence type="ECO:0000256" key="1">
    <source>
        <dbReference type="ARBA" id="ARBA00023015"/>
    </source>
</evidence>
<reference evidence="5 6" key="1">
    <citation type="submission" date="2018-09" db="EMBL/GenBank/DDBJ databases">
        <title>Genome sequencing of strain 6GH32-13.</title>
        <authorList>
            <person name="Weon H.-Y."/>
            <person name="Heo J."/>
            <person name="Kwon S.-W."/>
        </authorList>
    </citation>
    <scope>NUCLEOTIDE SEQUENCE [LARGE SCALE GENOMIC DNA]</scope>
    <source>
        <strain evidence="5 6">5GH32-13</strain>
    </source>
</reference>
<gene>
    <name evidence="5" type="ORF">D3H65_01540</name>
</gene>
<dbReference type="Pfam" id="PF12833">
    <property type="entry name" value="HTH_18"/>
    <property type="match status" value="1"/>
</dbReference>
<dbReference type="InterPro" id="IPR009057">
    <property type="entry name" value="Homeodomain-like_sf"/>
</dbReference>
<accession>A0A3B7MEL9</accession>
<evidence type="ECO:0000256" key="3">
    <source>
        <dbReference type="ARBA" id="ARBA00023163"/>
    </source>
</evidence>
<dbReference type="AlphaFoldDB" id="A0A3B7MEL9"/>
<keyword evidence="3" id="KW-0804">Transcription</keyword>
<keyword evidence="2" id="KW-0238">DNA-binding</keyword>
<proteinExistence type="predicted"/>
<evidence type="ECO:0000256" key="2">
    <source>
        <dbReference type="ARBA" id="ARBA00023125"/>
    </source>
</evidence>
<dbReference type="Gene3D" id="1.10.10.60">
    <property type="entry name" value="Homeodomain-like"/>
    <property type="match status" value="1"/>
</dbReference>
<dbReference type="GO" id="GO:0003700">
    <property type="term" value="F:DNA-binding transcription factor activity"/>
    <property type="evidence" value="ECO:0007669"/>
    <property type="project" value="InterPro"/>
</dbReference>
<dbReference type="RefSeq" id="WP_119048570.1">
    <property type="nucleotide sequence ID" value="NZ_CP032157.1"/>
</dbReference>
<dbReference type="SUPFAM" id="SSF46689">
    <property type="entry name" value="Homeodomain-like"/>
    <property type="match status" value="1"/>
</dbReference>
<dbReference type="OrthoDB" id="655946at2"/>